<reference evidence="1" key="1">
    <citation type="journal article" date="2021" name="mSystems">
        <title>Bacteria and Archaea Synergistically Convert Glycine Betaine to Biogenic Methane in the Formosa Cold Seep of the South China Sea.</title>
        <authorList>
            <person name="Li L."/>
            <person name="Zhang W."/>
            <person name="Zhang S."/>
            <person name="Song L."/>
            <person name="Sun Q."/>
            <person name="Zhang H."/>
            <person name="Xiang H."/>
            <person name="Dong X."/>
        </authorList>
    </citation>
    <scope>NUCLEOTIDE SEQUENCE</scope>
    <source>
        <strain evidence="1">LLY</strain>
    </source>
</reference>
<name>A0A9E5DBF8_9EURY</name>
<reference evidence="1" key="2">
    <citation type="submission" date="2021-04" db="EMBL/GenBank/DDBJ databases">
        <authorList>
            <person name="Dong X."/>
        </authorList>
    </citation>
    <scope>NUCLEOTIDE SEQUENCE</scope>
    <source>
        <strain evidence="1">LLY</strain>
    </source>
</reference>
<dbReference type="AlphaFoldDB" id="A0A9E5DBF8"/>
<sequence length="366" mass="40229">MKTNTKPILHILLICVFLVGMSFAGTAAPNEDKEEKNLPEFGRNIHEKLEKDTKVIKVNGTIPEIKYEKEKRKWLDKLDKNGKKVNKEMLQYMQPNGPLVSCGYNYQGYLVVDILEGSEIDESMIDDIYEIYNKQAKKDGIKEVPVVFQYSPQIEVTSRSSTWNPLIGGIKVERNGASSTLGFAVRDKTTHDEGFLVAGHSALAAGGIGSMFYQPYVDASKEIGTVDILTFKYADAAFIEDDKRNVDNKIYYKDTDQLMDVTSSEEPEVGDYVKISGVASGLSGSGRVTDVNHITAYLGYPKLYDQCKALYNSQGGDSGSPVFDETSTSTVAIYGIHSGSATDGSYALFSPVSGIAEDLNVEPLIN</sequence>
<accession>A0A9E5DBF8</accession>
<evidence type="ECO:0000313" key="1">
    <source>
        <dbReference type="EMBL" id="MCM1986338.1"/>
    </source>
</evidence>
<gene>
    <name evidence="1" type="ORF">KDK67_04880</name>
</gene>
<dbReference type="EMBL" id="JAGSOI010000013">
    <property type="protein sequence ID" value="MCM1986338.1"/>
    <property type="molecule type" value="Genomic_DNA"/>
</dbReference>
<protein>
    <submittedName>
        <fullName evidence="1">Uncharacterized protein</fullName>
    </submittedName>
</protein>
<dbReference type="CDD" id="cd21112">
    <property type="entry name" value="alphaLP-like"/>
    <property type="match status" value="1"/>
</dbReference>
<dbReference type="InterPro" id="IPR043504">
    <property type="entry name" value="Peptidase_S1_PA_chymotrypsin"/>
</dbReference>
<comment type="caution">
    <text evidence="1">The sequence shown here is derived from an EMBL/GenBank/DDBJ whole genome shotgun (WGS) entry which is preliminary data.</text>
</comment>
<dbReference type="Proteomes" id="UP001056766">
    <property type="component" value="Unassembled WGS sequence"/>
</dbReference>
<keyword evidence="2" id="KW-1185">Reference proteome</keyword>
<dbReference type="SUPFAM" id="SSF50494">
    <property type="entry name" value="Trypsin-like serine proteases"/>
    <property type="match status" value="1"/>
</dbReference>
<organism evidence="1 2">
    <name type="scientific">Methanococcoides seepicolus</name>
    <dbReference type="NCBI Taxonomy" id="2828780"/>
    <lineage>
        <taxon>Archaea</taxon>
        <taxon>Methanobacteriati</taxon>
        <taxon>Methanobacteriota</taxon>
        <taxon>Stenosarchaea group</taxon>
        <taxon>Methanomicrobia</taxon>
        <taxon>Methanosarcinales</taxon>
        <taxon>Methanosarcinaceae</taxon>
        <taxon>Methanococcoides</taxon>
    </lineage>
</organism>
<dbReference type="InterPro" id="IPR009003">
    <property type="entry name" value="Peptidase_S1_PA"/>
</dbReference>
<dbReference type="Gene3D" id="2.40.10.10">
    <property type="entry name" value="Trypsin-like serine proteases"/>
    <property type="match status" value="2"/>
</dbReference>
<proteinExistence type="predicted"/>
<evidence type="ECO:0000313" key="2">
    <source>
        <dbReference type="Proteomes" id="UP001056766"/>
    </source>
</evidence>
<dbReference type="RefSeq" id="WP_250867721.1">
    <property type="nucleotide sequence ID" value="NZ_JAGSOI010000013.1"/>
</dbReference>